<protein>
    <submittedName>
        <fullName evidence="1">Uncharacterized protein</fullName>
    </submittedName>
</protein>
<name>A0AA36IHL9_9DINO</name>
<accession>A0AA36IHL9</accession>
<sequence>MPDGTTGDNNCACCTGAKNNDVDGGWGIRVYSINRVGATSAAGTLLPRWVPWMLLLAWVN</sequence>
<organism evidence="1 2">
    <name type="scientific">Effrenium voratum</name>
    <dbReference type="NCBI Taxonomy" id="2562239"/>
    <lineage>
        <taxon>Eukaryota</taxon>
        <taxon>Sar</taxon>
        <taxon>Alveolata</taxon>
        <taxon>Dinophyceae</taxon>
        <taxon>Suessiales</taxon>
        <taxon>Symbiodiniaceae</taxon>
        <taxon>Effrenium</taxon>
    </lineage>
</organism>
<comment type="caution">
    <text evidence="1">The sequence shown here is derived from an EMBL/GenBank/DDBJ whole genome shotgun (WGS) entry which is preliminary data.</text>
</comment>
<evidence type="ECO:0000313" key="2">
    <source>
        <dbReference type="Proteomes" id="UP001178507"/>
    </source>
</evidence>
<evidence type="ECO:0000313" key="1">
    <source>
        <dbReference type="EMBL" id="CAJ1386862.1"/>
    </source>
</evidence>
<keyword evidence="2" id="KW-1185">Reference proteome</keyword>
<dbReference type="AlphaFoldDB" id="A0AA36IHL9"/>
<gene>
    <name evidence="1" type="ORF">EVOR1521_LOCUS13049</name>
</gene>
<dbReference type="EMBL" id="CAUJNA010001428">
    <property type="protein sequence ID" value="CAJ1386862.1"/>
    <property type="molecule type" value="Genomic_DNA"/>
</dbReference>
<proteinExistence type="predicted"/>
<reference evidence="1" key="1">
    <citation type="submission" date="2023-08" db="EMBL/GenBank/DDBJ databases">
        <authorList>
            <person name="Chen Y."/>
            <person name="Shah S."/>
            <person name="Dougan E. K."/>
            <person name="Thang M."/>
            <person name="Chan C."/>
        </authorList>
    </citation>
    <scope>NUCLEOTIDE SEQUENCE</scope>
</reference>
<dbReference type="Proteomes" id="UP001178507">
    <property type="component" value="Unassembled WGS sequence"/>
</dbReference>